<dbReference type="InterPro" id="IPR013785">
    <property type="entry name" value="Aldolase_TIM"/>
</dbReference>
<dbReference type="PIRSF" id="PIRSF001359">
    <property type="entry name" value="F_bP_aldolase_II"/>
    <property type="match status" value="1"/>
</dbReference>
<dbReference type="Proteomes" id="UP000679848">
    <property type="component" value="Plasmid pMM59_01"/>
</dbReference>
<comment type="function">
    <text evidence="2">Catalyzes the aldol condensation of dihydroxyacetone phosphate (DHAP or glycerone-phosphate) with glyceraldehyde 3-phosphate (G3P) to form fructose 1,6-bisphosphate (FBP) in gluconeogenesis and the reverse reaction in glycolysis.</text>
</comment>
<feature type="binding site" evidence="13">
    <location>
        <position position="134"/>
    </location>
    <ligand>
        <name>Zn(2+)</name>
        <dbReference type="ChEBI" id="CHEBI:29105"/>
        <label>2</label>
    </ligand>
</feature>
<evidence type="ECO:0000256" key="5">
    <source>
        <dbReference type="ARBA" id="ARBA00013068"/>
    </source>
</evidence>
<feature type="binding site" evidence="13">
    <location>
        <position position="213"/>
    </location>
    <ligand>
        <name>Zn(2+)</name>
        <dbReference type="ChEBI" id="CHEBI:29105"/>
        <label>1</label>
        <note>catalytic</note>
    </ligand>
</feature>
<reference evidence="14" key="1">
    <citation type="submission" date="2020-09" db="EMBL/GenBank/DDBJ databases">
        <title>New species isolated from human feces.</title>
        <authorList>
            <person name="Kitahara M."/>
            <person name="Shigeno Y."/>
            <person name="Shime M."/>
            <person name="Matsumoto Y."/>
            <person name="Nakamura S."/>
            <person name="Motooka D."/>
            <person name="Fukuoka S."/>
            <person name="Nishikawa H."/>
            <person name="Benno Y."/>
        </authorList>
    </citation>
    <scope>NUCLEOTIDE SEQUENCE</scope>
    <source>
        <strain evidence="14">MM59</strain>
        <plasmid evidence="14">pMM59_01</plasmid>
    </source>
</reference>
<dbReference type="GO" id="GO:0004332">
    <property type="term" value="F:fructose-bisphosphate aldolase activity"/>
    <property type="evidence" value="ECO:0007669"/>
    <property type="project" value="UniProtKB-EC"/>
</dbReference>
<dbReference type="GO" id="GO:0006096">
    <property type="term" value="P:glycolytic process"/>
    <property type="evidence" value="ECO:0007669"/>
    <property type="project" value="UniProtKB-KW"/>
</dbReference>
<comment type="catalytic activity">
    <reaction evidence="1">
        <text>beta-D-fructose 1,6-bisphosphate = D-glyceraldehyde 3-phosphate + dihydroxyacetone phosphate</text>
        <dbReference type="Rhea" id="RHEA:14729"/>
        <dbReference type="ChEBI" id="CHEBI:32966"/>
        <dbReference type="ChEBI" id="CHEBI:57642"/>
        <dbReference type="ChEBI" id="CHEBI:59776"/>
        <dbReference type="EC" id="4.1.2.13"/>
    </reaction>
</comment>
<feature type="active site" description="Proton donor" evidence="12">
    <location>
        <position position="82"/>
    </location>
</feature>
<feature type="binding site" evidence="13">
    <location>
        <position position="180"/>
    </location>
    <ligand>
        <name>Zn(2+)</name>
        <dbReference type="ChEBI" id="CHEBI:29105"/>
        <label>1</label>
        <note>catalytic</note>
    </ligand>
</feature>
<accession>A0A830QTY7</accession>
<dbReference type="FunFam" id="3.20.20.70:FF:000111">
    <property type="entry name" value="Fructose-1,6-bisphosphate aldolase"/>
    <property type="match status" value="1"/>
</dbReference>
<evidence type="ECO:0000256" key="10">
    <source>
        <dbReference type="ARBA" id="ARBA00023239"/>
    </source>
</evidence>
<dbReference type="AlphaFoldDB" id="A0A830QTY7"/>
<dbReference type="NCBIfam" id="TIGR00167">
    <property type="entry name" value="cbbA"/>
    <property type="match status" value="1"/>
</dbReference>
<dbReference type="InterPro" id="IPR011289">
    <property type="entry name" value="Fruc_bis_ald_class-2"/>
</dbReference>
<evidence type="ECO:0000256" key="8">
    <source>
        <dbReference type="ARBA" id="ARBA00022833"/>
    </source>
</evidence>
<dbReference type="EC" id="4.1.2.13" evidence="5"/>
<dbReference type="InterPro" id="IPR050246">
    <property type="entry name" value="Class_II_FBP_aldolase"/>
</dbReference>
<evidence type="ECO:0000256" key="3">
    <source>
        <dbReference type="ARBA" id="ARBA00004714"/>
    </source>
</evidence>
<dbReference type="PANTHER" id="PTHR30304:SF0">
    <property type="entry name" value="D-TAGATOSE-1,6-BISPHOSPHATE ALDOLASE SUBUNIT GATY-RELATED"/>
    <property type="match status" value="1"/>
</dbReference>
<keyword evidence="10" id="KW-0456">Lyase</keyword>
<geneLocation type="plasmid" evidence="14 15">
    <name>pMM59_01</name>
</geneLocation>
<dbReference type="Gene3D" id="3.20.20.70">
    <property type="entry name" value="Aldolase class I"/>
    <property type="match status" value="1"/>
</dbReference>
<keyword evidence="15" id="KW-1185">Reference proteome</keyword>
<keyword evidence="9" id="KW-0324">Glycolysis</keyword>
<dbReference type="EMBL" id="AP023421">
    <property type="protein sequence ID" value="BCK85929.1"/>
    <property type="molecule type" value="Genomic_DNA"/>
</dbReference>
<dbReference type="NCBIfam" id="TIGR01859">
    <property type="entry name" value="fruc_bis_ald"/>
    <property type="match status" value="1"/>
</dbReference>
<dbReference type="RefSeq" id="WP_187028359.1">
    <property type="nucleotide sequence ID" value="NZ_AP023421.1"/>
</dbReference>
<sequence length="312" mass="34013">MPLVTTTEMFKKAYNGGYAIGAFNVNNMEIVQGITEAAKELEAPLILQVSKGARAYANHTYLMKLVEAAVIETGLPICLHLDHGDSFELCKSCIDGGFTSVMIDASSKPFAENIEITKKVVEYAHDHGVVVEAELGTLAGIEDEVQVSAEDSSYTHPEEVEEFVSKTGCDSLAIAIGTSHGAYKFKPGTKPQLRFDVLDEVVKRLPGFPIVLHGSSSVPQEFVEKINKFGGNMPGAIGVPEDQLRQAARSAVCKINIDSDLRLAMTATIREYFAEHPGDFDPRQYLKPARQAIKEMVAHKIVDVLGCDHKAF</sequence>
<proteinExistence type="inferred from homology"/>
<keyword evidence="14" id="KW-0614">Plasmid</keyword>
<dbReference type="CDD" id="cd00947">
    <property type="entry name" value="TBP_aldolase_IIB"/>
    <property type="match status" value="1"/>
</dbReference>
<keyword evidence="7 13" id="KW-0479">Metal-binding</keyword>
<organism evidence="14 15">
    <name type="scientific">Pusillibacter faecalis</name>
    <dbReference type="NCBI Taxonomy" id="2714358"/>
    <lineage>
        <taxon>Bacteria</taxon>
        <taxon>Bacillati</taxon>
        <taxon>Bacillota</taxon>
        <taxon>Clostridia</taxon>
        <taxon>Eubacteriales</taxon>
        <taxon>Oscillospiraceae</taxon>
        <taxon>Pusillibacter</taxon>
    </lineage>
</organism>
<dbReference type="GO" id="GO:0030388">
    <property type="term" value="P:fructose 1,6-bisphosphate metabolic process"/>
    <property type="evidence" value="ECO:0007669"/>
    <property type="project" value="InterPro"/>
</dbReference>
<dbReference type="Pfam" id="PF01116">
    <property type="entry name" value="F_bP_aldolase"/>
    <property type="match status" value="1"/>
</dbReference>
<evidence type="ECO:0000313" key="14">
    <source>
        <dbReference type="EMBL" id="BCK85929.1"/>
    </source>
</evidence>
<evidence type="ECO:0000256" key="7">
    <source>
        <dbReference type="ARBA" id="ARBA00022723"/>
    </source>
</evidence>
<dbReference type="GO" id="GO:0008270">
    <property type="term" value="F:zinc ion binding"/>
    <property type="evidence" value="ECO:0007669"/>
    <property type="project" value="InterPro"/>
</dbReference>
<dbReference type="InterPro" id="IPR000771">
    <property type="entry name" value="FBA_II"/>
</dbReference>
<comment type="cofactor">
    <cofactor evidence="13">
        <name>Zn(2+)</name>
        <dbReference type="ChEBI" id="CHEBI:29105"/>
    </cofactor>
    <text evidence="13">Binds 2 Zn(2+) ions per subunit. One is catalytic and the other provides a structural contribution.</text>
</comment>
<evidence type="ECO:0000256" key="13">
    <source>
        <dbReference type="PIRSR" id="PIRSR001359-3"/>
    </source>
</evidence>
<evidence type="ECO:0000256" key="2">
    <source>
        <dbReference type="ARBA" id="ARBA00002181"/>
    </source>
</evidence>
<name>A0A830QTY7_9FIRM</name>
<evidence type="ECO:0000256" key="12">
    <source>
        <dbReference type="PIRSR" id="PIRSR001359-1"/>
    </source>
</evidence>
<dbReference type="SUPFAM" id="SSF51569">
    <property type="entry name" value="Aldolase"/>
    <property type="match status" value="1"/>
</dbReference>
<evidence type="ECO:0000313" key="15">
    <source>
        <dbReference type="Proteomes" id="UP000679848"/>
    </source>
</evidence>
<evidence type="ECO:0000256" key="4">
    <source>
        <dbReference type="ARBA" id="ARBA00005812"/>
    </source>
</evidence>
<dbReference type="PANTHER" id="PTHR30304">
    <property type="entry name" value="D-TAGATOSE-1,6-BISPHOSPHATE ALDOLASE"/>
    <property type="match status" value="1"/>
</dbReference>
<feature type="binding site" evidence="13">
    <location>
        <position position="104"/>
    </location>
    <ligand>
        <name>Zn(2+)</name>
        <dbReference type="ChEBI" id="CHEBI:29105"/>
        <label>2</label>
    </ligand>
</feature>
<evidence type="ECO:0000256" key="1">
    <source>
        <dbReference type="ARBA" id="ARBA00000441"/>
    </source>
</evidence>
<evidence type="ECO:0000256" key="11">
    <source>
        <dbReference type="ARBA" id="ARBA00031804"/>
    </source>
</evidence>
<evidence type="ECO:0000256" key="6">
    <source>
        <dbReference type="ARBA" id="ARBA00013779"/>
    </source>
</evidence>
<feature type="binding site" evidence="13">
    <location>
        <position position="83"/>
    </location>
    <ligand>
        <name>Zn(2+)</name>
        <dbReference type="ChEBI" id="CHEBI:29105"/>
        <label>1</label>
        <note>catalytic</note>
    </ligand>
</feature>
<comment type="pathway">
    <text evidence="3">Carbohydrate degradation; glycolysis; D-glyceraldehyde 3-phosphate and glycerone phosphate from D-glucose: step 4/4.</text>
</comment>
<comment type="similarity">
    <text evidence="4">Belongs to the class II fructose-bisphosphate aldolase family.</text>
</comment>
<dbReference type="KEGG" id="pfaa:MM59RIKEN_32480"/>
<evidence type="ECO:0000256" key="9">
    <source>
        <dbReference type="ARBA" id="ARBA00023152"/>
    </source>
</evidence>
<dbReference type="PROSITE" id="PS00602">
    <property type="entry name" value="ALDOLASE_CLASS_II_1"/>
    <property type="match status" value="1"/>
</dbReference>
<protein>
    <recommendedName>
        <fullName evidence="6">Fructose-bisphosphate aldolase</fullName>
        <ecNumber evidence="5">4.1.2.13</ecNumber>
    </recommendedName>
    <alternativeName>
        <fullName evidence="11">Fructose-1,6-bisphosphate aldolase</fullName>
    </alternativeName>
</protein>
<keyword evidence="8 13" id="KW-0862">Zinc</keyword>
<gene>
    <name evidence="14" type="primary">fba</name>
    <name evidence="14" type="ORF">MM59RIKEN_32480</name>
</gene>